<evidence type="ECO:0008006" key="4">
    <source>
        <dbReference type="Google" id="ProtNLM"/>
    </source>
</evidence>
<feature type="region of interest" description="Disordered" evidence="1">
    <location>
        <begin position="483"/>
        <end position="562"/>
    </location>
</feature>
<proteinExistence type="predicted"/>
<evidence type="ECO:0000313" key="3">
    <source>
        <dbReference type="Proteomes" id="UP001189429"/>
    </source>
</evidence>
<feature type="region of interest" description="Disordered" evidence="1">
    <location>
        <begin position="1"/>
        <end position="255"/>
    </location>
</feature>
<evidence type="ECO:0000313" key="2">
    <source>
        <dbReference type="EMBL" id="CAK0869808.1"/>
    </source>
</evidence>
<keyword evidence="3" id="KW-1185">Reference proteome</keyword>
<reference evidence="2" key="1">
    <citation type="submission" date="2023-10" db="EMBL/GenBank/DDBJ databases">
        <authorList>
            <person name="Chen Y."/>
            <person name="Shah S."/>
            <person name="Dougan E. K."/>
            <person name="Thang M."/>
            <person name="Chan C."/>
        </authorList>
    </citation>
    <scope>NUCLEOTIDE SEQUENCE [LARGE SCALE GENOMIC DNA]</scope>
</reference>
<accession>A0ABN9VE37</accession>
<protein>
    <recommendedName>
        <fullName evidence="4">H(+)-exporting diphosphatase</fullName>
    </recommendedName>
</protein>
<sequence length="1419" mass="147723">ESSPAASGGCRSEASDDAAAALEEIAGELDGILASLPRGERDGGTASSRAPAPSSATAATATAARGRGDSAQATASSSMPLDWVEGRPTDGTFTSGGESDDGQTTPPLQVASPMRRSVTPTRGARLRFSRASSGDGSSKEWSAGAQNMLGDSAVPAGAAARAPTPEARPAPAARLWRTSTSEEHSFSRGPSAGPFRRGSATENPVSRQESGQVHRLNTGSSNVDSWPLGSATAKPAMGSPSKEGTVSGPGQHRKVPRRHRLLGPKKGLAVHFGHENWNMVLSMMIGIRMSVGRVRHEITRELQPVDFMIKDPGARPCGVHVGPATGPRGGSSWAYPPGRDSTLIKALIKALAGASADGRHVEAASVQDFVFDPGTLTSVNDMHTFGRTVGPSWRGLNNYARTPFEHVVLIGCVDWRTEELFELARAPAASADAPYKAHAAPPAAPGAPEGAAAHGARGGLGAPAGRGGALAVLASTARRLEERAGALPAERQLERGCSRPTEPRCTRRLRHASASFAVDGDDTGVAKSPPVRRPGAASWRNPLQDPQSRLEPHLDPQEAAEGAAAEVFAARGTRRLGRHSRPPLVAARAGRHFGQLLQEHSGDSAGSDAALRGALTDEELRAVQAVHLQELLQLHRSGGEAAEAPPERPTPSWAPAGDEMFGAGVHLSAESVSRLTEHGGQGSVVVSNDLGPNTVVLISRAPGQPEQLPVLSETFRAQSVRITRMWLDTVADGVPLDVFEICDAGSADAGLLPEQRAAALEEVLAQAAGGGASALVSEGATLDLEGTEVGDDGAVVGGDAEETDGGPQVAADEQQGVGHEGLMPRQGEAQAGALYSAVCVVEGDGERGLTMLEGGAEADAMGSGVVEMATVAAWDALPDRGALAGGGAMQARRVKGEGAAAEQRRRKEGAKRVAPLALSPTAAQWDEEGGGFFLNAGKKDIPRAAAQGKQALGKGSEAEREGARWEKKFVDAQRASAPRVAGGGCARQFIEAFPGHAGASGVATAAEHGTVDVASLASELEDVLNKTEYKEMKAEKKEDKKQLQLAFCVIDAIQAAVSLGQAGVGIAEATHSCKPKKDPATGKYKVPKGKEAACAETITFIITTFGHVAVFLSGAASQCAESINFQSYCAQDVTDMITGLSLMAEAGSGMAANCKGGADYNKYDKENAVDADGRRLGSNLSLALVPSADDARHLAEVKEKSQEEKNIAIGMCVFDVLQAAMFLARAGALIEEVIYTCKETERVEYTYEKEQAMKSEGKEVGTLGSVNKVATSLKEKSLKAAQEYLDEAENNVPEGEEDARRLGALGKSPIFNITVADKKHAERICAVNVLHLISSFAYVASFLSFSAAKCGETKSYSAACAGGIINVITSLTIVSASAMDFENSCAQVGKNNSNKSHFEENPSARRLREATEVLANLVV</sequence>
<feature type="compositionally biased region" description="Low complexity" evidence="1">
    <location>
        <begin position="436"/>
        <end position="455"/>
    </location>
</feature>
<feature type="compositionally biased region" description="Low complexity" evidence="1">
    <location>
        <begin position="44"/>
        <end position="65"/>
    </location>
</feature>
<dbReference type="Proteomes" id="UP001189429">
    <property type="component" value="Unassembled WGS sequence"/>
</dbReference>
<evidence type="ECO:0000256" key="1">
    <source>
        <dbReference type="SAM" id="MobiDB-lite"/>
    </source>
</evidence>
<feature type="non-terminal residue" evidence="2">
    <location>
        <position position="1"/>
    </location>
</feature>
<feature type="compositionally biased region" description="Low complexity" evidence="1">
    <location>
        <begin position="17"/>
        <end position="31"/>
    </location>
</feature>
<comment type="caution">
    <text evidence="2">The sequence shown here is derived from an EMBL/GenBank/DDBJ whole genome shotgun (WGS) entry which is preliminary data.</text>
</comment>
<organism evidence="2 3">
    <name type="scientific">Prorocentrum cordatum</name>
    <dbReference type="NCBI Taxonomy" id="2364126"/>
    <lineage>
        <taxon>Eukaryota</taxon>
        <taxon>Sar</taxon>
        <taxon>Alveolata</taxon>
        <taxon>Dinophyceae</taxon>
        <taxon>Prorocentrales</taxon>
        <taxon>Prorocentraceae</taxon>
        <taxon>Prorocentrum</taxon>
    </lineage>
</organism>
<feature type="region of interest" description="Disordered" evidence="1">
    <location>
        <begin position="436"/>
        <end position="459"/>
    </location>
</feature>
<feature type="compositionally biased region" description="Low complexity" evidence="1">
    <location>
        <begin position="153"/>
        <end position="174"/>
    </location>
</feature>
<feature type="compositionally biased region" description="Basic and acidic residues" evidence="1">
    <location>
        <begin position="491"/>
        <end position="505"/>
    </location>
</feature>
<feature type="compositionally biased region" description="Polar residues" evidence="1">
    <location>
        <begin position="200"/>
        <end position="224"/>
    </location>
</feature>
<feature type="compositionally biased region" description="Polar residues" evidence="1">
    <location>
        <begin position="130"/>
        <end position="140"/>
    </location>
</feature>
<gene>
    <name evidence="2" type="ORF">PCOR1329_LOCUS56054</name>
</gene>
<name>A0ABN9VE37_9DINO</name>
<dbReference type="EMBL" id="CAUYUJ010016887">
    <property type="protein sequence ID" value="CAK0869808.1"/>
    <property type="molecule type" value="Genomic_DNA"/>
</dbReference>
<feature type="compositionally biased region" description="Polar residues" evidence="1">
    <location>
        <begin position="91"/>
        <end position="107"/>
    </location>
</feature>